<dbReference type="EMBL" id="MSDQ01000010">
    <property type="protein sequence ID" value="OLO12153.1"/>
    <property type="molecule type" value="Genomic_DNA"/>
</dbReference>
<dbReference type="InterPro" id="IPR025392">
    <property type="entry name" value="DUF4124"/>
</dbReference>
<feature type="domain" description="DUF4124" evidence="1">
    <location>
        <begin position="26"/>
        <end position="84"/>
    </location>
</feature>
<dbReference type="AlphaFoldDB" id="A0A1Q8TEP9"/>
<evidence type="ECO:0000313" key="2">
    <source>
        <dbReference type="EMBL" id="OLO12153.1"/>
    </source>
</evidence>
<organism evidence="2 3">
    <name type="scientific">Chromohalobacter japonicus</name>
    <dbReference type="NCBI Taxonomy" id="223900"/>
    <lineage>
        <taxon>Bacteria</taxon>
        <taxon>Pseudomonadati</taxon>
        <taxon>Pseudomonadota</taxon>
        <taxon>Gammaproteobacteria</taxon>
        <taxon>Oceanospirillales</taxon>
        <taxon>Halomonadaceae</taxon>
        <taxon>Chromohalobacter</taxon>
    </lineage>
</organism>
<proteinExistence type="predicted"/>
<accession>A0A1Q8TEP9</accession>
<reference evidence="2 3" key="1">
    <citation type="submission" date="2016-12" db="EMBL/GenBank/DDBJ databases">
        <title>Draft genome sequences of strains Salinicola socius SMB35, Salinicola sp. MH3R3-1 and Chromohalobacter sp. SMB17 from the Verkhnekamsk potash mining region of Russia.</title>
        <authorList>
            <person name="Mavrodi D.V."/>
            <person name="Olsson B.E."/>
            <person name="Korsakova E.S."/>
            <person name="Pyankova A."/>
            <person name="Mavrodi O.V."/>
            <person name="Plotnikova E.G."/>
        </authorList>
    </citation>
    <scope>NUCLEOTIDE SEQUENCE [LARGE SCALE GENOMIC DNA]</scope>
    <source>
        <strain evidence="2 3">SMB17</strain>
    </source>
</reference>
<name>A0A1Q8TEP9_9GAMM</name>
<dbReference type="InterPro" id="IPR013783">
    <property type="entry name" value="Ig-like_fold"/>
</dbReference>
<dbReference type="RefSeq" id="WP_075368615.1">
    <property type="nucleotide sequence ID" value="NZ_MSDQ01000010.1"/>
</dbReference>
<sequence length="206" mass="21957">MRQGWATATWLKGAWALLVAVVMGVSAAQATPVYRSVDAQGNVTFSDRPVGEKVDVGTVNTVPGQPRETRDLQALPDAATETEADDASSFTAYERLAIAAPGNETTLPTGAAGDTQVRVAISPELRKGHRLRILVDDEVSGPAQHATTFSVTELVRGEHTLRAEVVDAEGRVRQRSAPITLYVQRASVYLPANPNNPRNNGDSGSQ</sequence>
<dbReference type="Proteomes" id="UP000186806">
    <property type="component" value="Unassembled WGS sequence"/>
</dbReference>
<evidence type="ECO:0000313" key="3">
    <source>
        <dbReference type="Proteomes" id="UP000186806"/>
    </source>
</evidence>
<keyword evidence="3" id="KW-1185">Reference proteome</keyword>
<dbReference type="Gene3D" id="2.60.40.10">
    <property type="entry name" value="Immunoglobulins"/>
    <property type="match status" value="1"/>
</dbReference>
<comment type="caution">
    <text evidence="2">The sequence shown here is derived from an EMBL/GenBank/DDBJ whole genome shotgun (WGS) entry which is preliminary data.</text>
</comment>
<protein>
    <recommendedName>
        <fullName evidence="1">DUF4124 domain-containing protein</fullName>
    </recommendedName>
</protein>
<gene>
    <name evidence="2" type="ORF">BTW10_05910</name>
</gene>
<evidence type="ECO:0000259" key="1">
    <source>
        <dbReference type="Pfam" id="PF13511"/>
    </source>
</evidence>
<dbReference type="Pfam" id="PF13511">
    <property type="entry name" value="DUF4124"/>
    <property type="match status" value="1"/>
</dbReference>